<reference evidence="1 2" key="1">
    <citation type="submission" date="2016-11" db="EMBL/GenBank/DDBJ databases">
        <title>Genomic analysis of Caldithrix abyssi and proposal of a novel bacterial phylum Caldithrichaeota.</title>
        <authorList>
            <person name="Kublanov I."/>
            <person name="Sigalova O."/>
            <person name="Gavrilov S."/>
            <person name="Lebedinsky A."/>
            <person name="Ivanova N."/>
            <person name="Daum C."/>
            <person name="Reddy T."/>
            <person name="Klenk H.P."/>
            <person name="Goker M."/>
            <person name="Reva O."/>
            <person name="Miroshnichenko M."/>
            <person name="Kyprides N."/>
            <person name="Woyke T."/>
            <person name="Gelfand M."/>
        </authorList>
    </citation>
    <scope>NUCLEOTIDE SEQUENCE [LARGE SCALE GENOMIC DNA]</scope>
    <source>
        <strain evidence="1 2">LF13</strain>
    </source>
</reference>
<protein>
    <submittedName>
        <fullName evidence="1">Uncharacterized protein</fullName>
    </submittedName>
</protein>
<evidence type="ECO:0000313" key="2">
    <source>
        <dbReference type="Proteomes" id="UP000183868"/>
    </source>
</evidence>
<sequence length="39" mass="4817">MLNRLPILQQMEHRNILKKTEWQKKRASQKFLNLPKKLD</sequence>
<organism evidence="1 2">
    <name type="scientific">Caldithrix abyssi DSM 13497</name>
    <dbReference type="NCBI Taxonomy" id="880073"/>
    <lineage>
        <taxon>Bacteria</taxon>
        <taxon>Pseudomonadati</taxon>
        <taxon>Calditrichota</taxon>
        <taxon>Calditrichia</taxon>
        <taxon>Calditrichales</taxon>
        <taxon>Calditrichaceae</taxon>
        <taxon>Caldithrix</taxon>
    </lineage>
</organism>
<dbReference type="EMBL" id="CP018099">
    <property type="protein sequence ID" value="APF18655.1"/>
    <property type="molecule type" value="Genomic_DNA"/>
</dbReference>
<dbReference type="Proteomes" id="UP000183868">
    <property type="component" value="Chromosome"/>
</dbReference>
<dbReference type="AlphaFoldDB" id="A0A1J1C7N7"/>
<name>A0A1J1C7N7_CALAY</name>
<evidence type="ECO:0000313" key="1">
    <source>
        <dbReference type="EMBL" id="APF18655.1"/>
    </source>
</evidence>
<proteinExistence type="predicted"/>
<accession>A0A1J1C7N7</accession>
<gene>
    <name evidence="1" type="ORF">Cabys_1906</name>
</gene>
<dbReference type="KEGG" id="caby:Cabys_1906"/>